<dbReference type="AlphaFoldDB" id="A0A450XKH3"/>
<proteinExistence type="predicted"/>
<organism evidence="2">
    <name type="scientific">Candidatus Kentrum sp. LPFa</name>
    <dbReference type="NCBI Taxonomy" id="2126335"/>
    <lineage>
        <taxon>Bacteria</taxon>
        <taxon>Pseudomonadati</taxon>
        <taxon>Pseudomonadota</taxon>
        <taxon>Gammaproteobacteria</taxon>
        <taxon>Candidatus Kentrum</taxon>
    </lineage>
</organism>
<gene>
    <name evidence="1" type="ORF">BECKLPF1236A_GA0070988_100933</name>
    <name evidence="2" type="ORF">BECKLPF1236C_GA0070990_100959</name>
</gene>
<reference evidence="2" key="1">
    <citation type="submission" date="2019-02" db="EMBL/GenBank/DDBJ databases">
        <authorList>
            <person name="Gruber-Vodicka R. H."/>
            <person name="Seah K. B. B."/>
        </authorList>
    </citation>
    <scope>NUCLEOTIDE SEQUENCE</scope>
    <source>
        <strain evidence="1">BECK_S312</strain>
        <strain evidence="2">BECK_S426</strain>
    </source>
</reference>
<accession>A0A450XKH3</accession>
<protein>
    <submittedName>
        <fullName evidence="2">Uncharacterized protein</fullName>
    </submittedName>
</protein>
<dbReference type="EMBL" id="CAADFP010000095">
    <property type="protein sequence ID" value="VFK29801.1"/>
    <property type="molecule type" value="Genomic_DNA"/>
</dbReference>
<sequence>MRSSEIENEFSPWPSIFEIGKQLEKFADSKYVVVINDVIVVVPEGSAKGFLVDFCRKRNAEIWEEHQARQDESQRKTAGRSEQVPLLEKILVDRRKKESRWLLDFSHNVTSQTGEDGVIEKIFEIIEPTNRWCIEFGAWDGKKFRNTQPGKSGTKKVDEIPLL</sequence>
<name>A0A450XKH3_9GAMM</name>
<evidence type="ECO:0000313" key="1">
    <source>
        <dbReference type="EMBL" id="VFK13689.1"/>
    </source>
</evidence>
<dbReference type="EMBL" id="CAADFM010000093">
    <property type="protein sequence ID" value="VFK13689.1"/>
    <property type="molecule type" value="Genomic_DNA"/>
</dbReference>
<evidence type="ECO:0000313" key="2">
    <source>
        <dbReference type="EMBL" id="VFK29801.1"/>
    </source>
</evidence>